<dbReference type="EMBL" id="JAINUF010000008">
    <property type="protein sequence ID" value="KAJ8352667.1"/>
    <property type="molecule type" value="Genomic_DNA"/>
</dbReference>
<proteinExistence type="predicted"/>
<comment type="caution">
    <text evidence="2">The sequence shown here is derived from an EMBL/GenBank/DDBJ whole genome shotgun (WGS) entry which is preliminary data.</text>
</comment>
<dbReference type="Proteomes" id="UP001152622">
    <property type="component" value="Chromosome 8"/>
</dbReference>
<gene>
    <name evidence="2" type="ORF">SKAU_G00241430</name>
</gene>
<sequence length="116" mass="13211">MLSSQAFREMSSQEQFQGFSSSCNSTTLSMCSKRPMYGNIFKRFPLRSSWREVSLETWLTEKRSPQRSLGGRFVRERSASRTDCDRVLWEPSAGPPGSPCGVDMWDMQGEEGRLDA</sequence>
<protein>
    <submittedName>
        <fullName evidence="2">Uncharacterized protein</fullName>
    </submittedName>
</protein>
<accession>A0A9Q1F7J5</accession>
<feature type="region of interest" description="Disordered" evidence="1">
    <location>
        <begin position="1"/>
        <end position="22"/>
    </location>
</feature>
<keyword evidence="3" id="KW-1185">Reference proteome</keyword>
<reference evidence="2" key="1">
    <citation type="journal article" date="2023" name="Science">
        <title>Genome structures resolve the early diversification of teleost fishes.</title>
        <authorList>
            <person name="Parey E."/>
            <person name="Louis A."/>
            <person name="Montfort J."/>
            <person name="Bouchez O."/>
            <person name="Roques C."/>
            <person name="Iampietro C."/>
            <person name="Lluch J."/>
            <person name="Castinel A."/>
            <person name="Donnadieu C."/>
            <person name="Desvignes T."/>
            <person name="Floi Bucao C."/>
            <person name="Jouanno E."/>
            <person name="Wen M."/>
            <person name="Mejri S."/>
            <person name="Dirks R."/>
            <person name="Jansen H."/>
            <person name="Henkel C."/>
            <person name="Chen W.J."/>
            <person name="Zahm M."/>
            <person name="Cabau C."/>
            <person name="Klopp C."/>
            <person name="Thompson A.W."/>
            <person name="Robinson-Rechavi M."/>
            <person name="Braasch I."/>
            <person name="Lecointre G."/>
            <person name="Bobe J."/>
            <person name="Postlethwait J.H."/>
            <person name="Berthelot C."/>
            <person name="Roest Crollius H."/>
            <person name="Guiguen Y."/>
        </authorList>
    </citation>
    <scope>NUCLEOTIDE SEQUENCE</scope>
    <source>
        <strain evidence="2">WJC10195</strain>
    </source>
</reference>
<feature type="region of interest" description="Disordered" evidence="1">
    <location>
        <begin position="87"/>
        <end position="116"/>
    </location>
</feature>
<dbReference type="AlphaFoldDB" id="A0A9Q1F7J5"/>
<evidence type="ECO:0000313" key="3">
    <source>
        <dbReference type="Proteomes" id="UP001152622"/>
    </source>
</evidence>
<evidence type="ECO:0000256" key="1">
    <source>
        <dbReference type="SAM" id="MobiDB-lite"/>
    </source>
</evidence>
<evidence type="ECO:0000313" key="2">
    <source>
        <dbReference type="EMBL" id="KAJ8352667.1"/>
    </source>
</evidence>
<name>A0A9Q1F7J5_SYNKA</name>
<organism evidence="2 3">
    <name type="scientific">Synaphobranchus kaupii</name>
    <name type="common">Kaup's arrowtooth eel</name>
    <dbReference type="NCBI Taxonomy" id="118154"/>
    <lineage>
        <taxon>Eukaryota</taxon>
        <taxon>Metazoa</taxon>
        <taxon>Chordata</taxon>
        <taxon>Craniata</taxon>
        <taxon>Vertebrata</taxon>
        <taxon>Euteleostomi</taxon>
        <taxon>Actinopterygii</taxon>
        <taxon>Neopterygii</taxon>
        <taxon>Teleostei</taxon>
        <taxon>Anguilliformes</taxon>
        <taxon>Synaphobranchidae</taxon>
        <taxon>Synaphobranchus</taxon>
    </lineage>
</organism>
<feature type="compositionally biased region" description="Low complexity" evidence="1">
    <location>
        <begin position="12"/>
        <end position="22"/>
    </location>
</feature>